<feature type="chain" id="PRO_5031305806" evidence="2">
    <location>
        <begin position="20"/>
        <end position="880"/>
    </location>
</feature>
<name>A0A7V8VH14_9BACT</name>
<dbReference type="AlphaFoldDB" id="A0A7V8VH14"/>
<evidence type="ECO:0000313" key="4">
    <source>
        <dbReference type="Proteomes" id="UP000542342"/>
    </source>
</evidence>
<feature type="compositionally biased region" description="Basic and acidic residues" evidence="1">
    <location>
        <begin position="430"/>
        <end position="439"/>
    </location>
</feature>
<organism evidence="3 4">
    <name type="scientific">Thermogemmata fonticola</name>
    <dbReference type="NCBI Taxonomy" id="2755323"/>
    <lineage>
        <taxon>Bacteria</taxon>
        <taxon>Pseudomonadati</taxon>
        <taxon>Planctomycetota</taxon>
        <taxon>Planctomycetia</taxon>
        <taxon>Gemmatales</taxon>
        <taxon>Gemmataceae</taxon>
        <taxon>Thermogemmata</taxon>
    </lineage>
</organism>
<evidence type="ECO:0000256" key="1">
    <source>
        <dbReference type="SAM" id="MobiDB-lite"/>
    </source>
</evidence>
<accession>A0A7V8VH14</accession>
<proteinExistence type="predicted"/>
<dbReference type="SUPFAM" id="SSF89260">
    <property type="entry name" value="Collagen-binding domain"/>
    <property type="match status" value="1"/>
</dbReference>
<keyword evidence="4" id="KW-1185">Reference proteome</keyword>
<keyword evidence="2" id="KW-0732">Signal</keyword>
<feature type="region of interest" description="Disordered" evidence="1">
    <location>
        <begin position="430"/>
        <end position="454"/>
    </location>
</feature>
<feature type="signal peptide" evidence="2">
    <location>
        <begin position="1"/>
        <end position="19"/>
    </location>
</feature>
<evidence type="ECO:0000256" key="2">
    <source>
        <dbReference type="SAM" id="SignalP"/>
    </source>
</evidence>
<protein>
    <submittedName>
        <fullName evidence="3">PPC domain-containing protein</fullName>
    </submittedName>
</protein>
<dbReference type="RefSeq" id="WP_194539763.1">
    <property type="nucleotide sequence ID" value="NZ_JACEFB010000022.1"/>
</dbReference>
<dbReference type="EMBL" id="JACEFB010000022">
    <property type="protein sequence ID" value="MBA2227900.1"/>
    <property type="molecule type" value="Genomic_DNA"/>
</dbReference>
<gene>
    <name evidence="3" type="ORF">H0921_17205</name>
</gene>
<comment type="caution">
    <text evidence="3">The sequence shown here is derived from an EMBL/GenBank/DDBJ whole genome shotgun (WGS) entry which is preliminary data.</text>
</comment>
<evidence type="ECO:0000313" key="3">
    <source>
        <dbReference type="EMBL" id="MBA2227900.1"/>
    </source>
</evidence>
<sequence>MRRQWLGVVLFGTCSIVAAQQAPPGLPTPRLIQVYPIGVSTLPPPQIHVLGMNLTMATVVKVTGTDLDEPQGLLFSHPGLKAEYLDSAAADIKLKGKAKQNATAHTFRVTAAPDVPPGIYDVRVVGQWGVSNPRAFAVGRLPEVEEREPNNDVAEAHRLPLDTTVNGVFAAGTDVDYFAVTARKGQRVVLACLSSSMDSRAVPLLEVFSAGGQRLAGNRNYKDNDAVADFIAPTDGDYYVRLSQFTYLSGGADHFYRLTITTAPWIDAVVPPAVEFGKPTTVTLYGRNLPNGQPADGYAIDGRPLEKLQVTIQPPTDPAARFRWNYPGRIPPPMALMEGFGYTFQGPNGVSFPVPIILTDVPVVARNPALGAAPDKAQPVPAPGEIGGFIAQRGEVVWHRFEAKKGQQFVIELFADRLGTPGDFYFSVRDGKDPNRDLSGEQDDDNDTLHPTNFFTRTLDPPPFRFTAPEDGAYYVQVGCRQAGLVYGPRMVYRLRIAPPQPDFRVIAMPYSRHYQVGSAAWQGGQQAYDVFVDRRDGYSGDITITAEGLPPGVTALPLTLGAQSRWGVLVLRIAPDAPPFTGYIRLKATGSPAQWQGPPLVREVRSAAIIWGFNQQTNTPVLARLDHGLPLAIRPFKAHFALKPDWTKLKINDKPEPAQGVIRVKPNDKFVLPLRVEWISGDKQNLTLAAERIMPGNQEPIIVQFASQPTKDKPEAVVNATVRANIPPGSYPLVIKGTAQLPFTHPATKKGGNVPVDVLSEPALVVVLPTSLAKVAVTGPPNNQIKPGTSADLVVRVERLYNYQGPFQLAAELPPNTSGLSVQGGTIPPGQNEGQVRLTAAPEAKAGPVNGIIIVVNAPYDAQYTVRHEAKINVNIVKK</sequence>
<reference evidence="3 4" key="1">
    <citation type="submission" date="2020-07" db="EMBL/GenBank/DDBJ databases">
        <title>Thermogemmata thermophila gen. nov., sp. nov., a novel moderate thermophilic planctomycete from a Kamchatka hot spring.</title>
        <authorList>
            <person name="Elcheninov A.G."/>
            <person name="Podosokorskaya O.A."/>
            <person name="Kovaleva O.L."/>
            <person name="Novikov A."/>
            <person name="Bonch-Osmolovskaya E.A."/>
            <person name="Toshchakov S.V."/>
            <person name="Kublanov I.V."/>
        </authorList>
    </citation>
    <scope>NUCLEOTIDE SEQUENCE [LARGE SCALE GENOMIC DNA]</scope>
    <source>
        <strain evidence="3 4">2918</strain>
    </source>
</reference>
<dbReference type="Gene3D" id="2.60.120.380">
    <property type="match status" value="2"/>
</dbReference>
<dbReference type="Proteomes" id="UP000542342">
    <property type="component" value="Unassembled WGS sequence"/>
</dbReference>